<evidence type="ECO:0000313" key="3">
    <source>
        <dbReference type="Proteomes" id="UP000019277"/>
    </source>
</evidence>
<dbReference type="AlphaFoldDB" id="W7INC8"/>
<reference evidence="2 3" key="1">
    <citation type="journal article" date="2014" name="Genome Announc.">
        <title>Draft Genome Sequence of the Antitrypanosomally Active Sponge-Associated Bacterium Actinokineospora sp. Strain EG49.</title>
        <authorList>
            <person name="Harjes J."/>
            <person name="Ryu T."/>
            <person name="Abdelmohsen U.R."/>
            <person name="Moitinho-Silva L."/>
            <person name="Horn H."/>
            <person name="Ravasi T."/>
            <person name="Hentschel U."/>
        </authorList>
    </citation>
    <scope>NUCLEOTIDE SEQUENCE [LARGE SCALE GENOMIC DNA]</scope>
    <source>
        <strain evidence="2 3">EG49</strain>
    </source>
</reference>
<dbReference type="Proteomes" id="UP000019277">
    <property type="component" value="Unassembled WGS sequence"/>
</dbReference>
<evidence type="ECO:0000256" key="1">
    <source>
        <dbReference type="SAM" id="MobiDB-lite"/>
    </source>
</evidence>
<sequence length="82" mass="9162">MGIVRERGRQLPHLVTPAGEVRRGRRELTRDHDRRGLPLVHVDAPVHGTGLEHRSADRVRQLVDHAETRPVHGTPPAQNPPA</sequence>
<feature type="region of interest" description="Disordered" evidence="1">
    <location>
        <begin position="63"/>
        <end position="82"/>
    </location>
</feature>
<protein>
    <submittedName>
        <fullName evidence="2">Uncharacterized protein</fullName>
    </submittedName>
</protein>
<keyword evidence="3" id="KW-1185">Reference proteome</keyword>
<proteinExistence type="predicted"/>
<accession>W7INC8</accession>
<organism evidence="2 3">
    <name type="scientific">Actinokineospora spheciospongiae</name>
    <dbReference type="NCBI Taxonomy" id="909613"/>
    <lineage>
        <taxon>Bacteria</taxon>
        <taxon>Bacillati</taxon>
        <taxon>Actinomycetota</taxon>
        <taxon>Actinomycetes</taxon>
        <taxon>Pseudonocardiales</taxon>
        <taxon>Pseudonocardiaceae</taxon>
        <taxon>Actinokineospora</taxon>
    </lineage>
</organism>
<gene>
    <name evidence="2" type="ORF">UO65_2372</name>
</gene>
<comment type="caution">
    <text evidence="2">The sequence shown here is derived from an EMBL/GenBank/DDBJ whole genome shotgun (WGS) entry which is preliminary data.</text>
</comment>
<dbReference type="EMBL" id="AYXG01000081">
    <property type="protein sequence ID" value="EWC62385.1"/>
    <property type="molecule type" value="Genomic_DNA"/>
</dbReference>
<evidence type="ECO:0000313" key="2">
    <source>
        <dbReference type="EMBL" id="EWC62385.1"/>
    </source>
</evidence>
<name>W7INC8_9PSEU</name>